<gene>
    <name evidence="2" type="primary">LOC107761840</name>
</gene>
<evidence type="ECO:0000313" key="2">
    <source>
        <dbReference type="RefSeq" id="XP_075103934.1"/>
    </source>
</evidence>
<name>A0AC58U377_TOBAC</name>
<reference evidence="1" key="1">
    <citation type="journal article" date="2014" name="Nat. Commun.">
        <title>The tobacco genome sequence and its comparison with those of tomato and potato.</title>
        <authorList>
            <person name="Sierro N."/>
            <person name="Battey J.N."/>
            <person name="Ouadi S."/>
            <person name="Bakaher N."/>
            <person name="Bovet L."/>
            <person name="Willig A."/>
            <person name="Goepfert S."/>
            <person name="Peitsch M.C."/>
            <person name="Ivanov N.V."/>
        </authorList>
    </citation>
    <scope>NUCLEOTIDE SEQUENCE [LARGE SCALE GENOMIC DNA]</scope>
</reference>
<reference evidence="2" key="2">
    <citation type="submission" date="2025-08" db="UniProtKB">
        <authorList>
            <consortium name="RefSeq"/>
        </authorList>
    </citation>
    <scope>IDENTIFICATION</scope>
    <source>
        <tissue evidence="2">Leaf</tissue>
    </source>
</reference>
<proteinExistence type="predicted"/>
<evidence type="ECO:0000313" key="1">
    <source>
        <dbReference type="Proteomes" id="UP000790787"/>
    </source>
</evidence>
<protein>
    <submittedName>
        <fullName evidence="2">Uncharacterized protein LOC107761840 isoform X1</fullName>
    </submittedName>
</protein>
<organism evidence="1 2">
    <name type="scientific">Nicotiana tabacum</name>
    <name type="common">Common tobacco</name>
    <dbReference type="NCBI Taxonomy" id="4097"/>
    <lineage>
        <taxon>Eukaryota</taxon>
        <taxon>Viridiplantae</taxon>
        <taxon>Streptophyta</taxon>
        <taxon>Embryophyta</taxon>
        <taxon>Tracheophyta</taxon>
        <taxon>Spermatophyta</taxon>
        <taxon>Magnoliopsida</taxon>
        <taxon>eudicotyledons</taxon>
        <taxon>Gunneridae</taxon>
        <taxon>Pentapetalae</taxon>
        <taxon>asterids</taxon>
        <taxon>lamiids</taxon>
        <taxon>Solanales</taxon>
        <taxon>Solanaceae</taxon>
        <taxon>Nicotianoideae</taxon>
        <taxon>Nicotianeae</taxon>
        <taxon>Nicotiana</taxon>
    </lineage>
</organism>
<dbReference type="Proteomes" id="UP000790787">
    <property type="component" value="Chromosome 24"/>
</dbReference>
<accession>A0AC58U377</accession>
<keyword evidence="1" id="KW-1185">Reference proteome</keyword>
<dbReference type="RefSeq" id="XP_075103934.1">
    <property type="nucleotide sequence ID" value="XM_075247833.1"/>
</dbReference>
<sequence length="514" mass="58719">MGFLSSTLQLIDFLAWPVLALGYPICASIRAIETGSKYHMRNLVTYWTIFSFISLFEHVFEKLIEWVPLWPYIKLIAICWLVIPEFNGACYSYQHLVHPCLPLKLHDVIAQFYVSCYVYQCFAYLCSFVNLQTFTDWFNKPMEDPDLKNETFLERYLEENGSDALVKLISNKTACEGSSPVWEEIKVMEHMAKHEVAEPKQVESVKENQIHIEKKTIGMQVEEMVVPADAEEIKLPEITSVKQVQTEWTCAVCQVTTTSEHNLKSHLSGRKHKVKCEELKTCKKTAKSEGDPPVSTKKSNELKHEQVKHAAAPQSEHSTNEAADPKQVKSVKENLVQVGKKTAGVPIKETTLPADNYTKEIKLRETNSLKNVQKERTCVVCQVTTKSEHDLKCHLLGRKHREKCEELKTCKKKAKTERNPPSTSNKPDQLKKEQVKHARSAQITRSTNEKPKEKVQLGATGQYEKQKQVKNAVGVTHSSKLWCRFCNVRCPGEIDMAAHLKGRKHLEKLQETMV</sequence>